<evidence type="ECO:0000256" key="3">
    <source>
        <dbReference type="ARBA" id="ARBA00022771"/>
    </source>
</evidence>
<dbReference type="SUPFAM" id="SSF57667">
    <property type="entry name" value="beta-beta-alpha zinc fingers"/>
    <property type="match status" value="4"/>
</dbReference>
<evidence type="ECO:0000256" key="6">
    <source>
        <dbReference type="PROSITE-ProRule" id="PRU00042"/>
    </source>
</evidence>
<evidence type="ECO:0000259" key="7">
    <source>
        <dbReference type="PROSITE" id="PS50157"/>
    </source>
</evidence>
<dbReference type="SMART" id="SM00355">
    <property type="entry name" value="ZnF_C2H2"/>
    <property type="match status" value="9"/>
</dbReference>
<keyword evidence="9" id="KW-1185">Reference proteome</keyword>
<dbReference type="PROSITE" id="PS50157">
    <property type="entry name" value="ZINC_FINGER_C2H2_2"/>
    <property type="match status" value="7"/>
</dbReference>
<dbReference type="RefSeq" id="XP_019533189.2">
    <property type="nucleotide sequence ID" value="XM_019677644.3"/>
</dbReference>
<dbReference type="EnsemblMetazoa" id="AALFPA23_023233.R34564">
    <property type="protein sequence ID" value="AALFPA23_023233.P34564"/>
    <property type="gene ID" value="AALFPA23_023233"/>
</dbReference>
<feature type="domain" description="C2H2-type" evidence="7">
    <location>
        <begin position="391"/>
        <end position="419"/>
    </location>
</feature>
<keyword evidence="4" id="KW-0862">Zinc</keyword>
<feature type="domain" description="C2H2-type" evidence="7">
    <location>
        <begin position="215"/>
        <end position="243"/>
    </location>
</feature>
<evidence type="ECO:0000256" key="5">
    <source>
        <dbReference type="ARBA" id="ARBA00023242"/>
    </source>
</evidence>
<dbReference type="Pfam" id="PF00096">
    <property type="entry name" value="zf-C2H2"/>
    <property type="match status" value="4"/>
</dbReference>
<proteinExistence type="predicted"/>
<evidence type="ECO:0000256" key="1">
    <source>
        <dbReference type="ARBA" id="ARBA00022723"/>
    </source>
</evidence>
<dbReference type="GeneID" id="109404722"/>
<keyword evidence="1" id="KW-0479">Metal-binding</keyword>
<dbReference type="Pfam" id="PF13909">
    <property type="entry name" value="zf-H2C2_5"/>
    <property type="match status" value="1"/>
</dbReference>
<dbReference type="Gene3D" id="3.40.1800.20">
    <property type="match status" value="1"/>
</dbReference>
<dbReference type="InterPro" id="IPR013087">
    <property type="entry name" value="Znf_C2H2_type"/>
</dbReference>
<reference evidence="8" key="2">
    <citation type="submission" date="2025-05" db="UniProtKB">
        <authorList>
            <consortium name="EnsemblMetazoa"/>
        </authorList>
    </citation>
    <scope>IDENTIFICATION</scope>
    <source>
        <strain evidence="8">Foshan</strain>
    </source>
</reference>
<evidence type="ECO:0000256" key="4">
    <source>
        <dbReference type="ARBA" id="ARBA00022833"/>
    </source>
</evidence>
<feature type="domain" description="C2H2-type" evidence="7">
    <location>
        <begin position="303"/>
        <end position="325"/>
    </location>
</feature>
<keyword evidence="3 6" id="KW-0863">Zinc-finger</keyword>
<dbReference type="PANTHER" id="PTHR24393">
    <property type="entry name" value="ZINC FINGER PROTEIN"/>
    <property type="match status" value="1"/>
</dbReference>
<keyword evidence="5" id="KW-0539">Nucleus</keyword>
<dbReference type="Pfam" id="PF07776">
    <property type="entry name" value="zf-AD"/>
    <property type="match status" value="1"/>
</dbReference>
<evidence type="ECO:0000313" key="8">
    <source>
        <dbReference type="EnsemblMetazoa" id="AALFPA23_023233.P34564"/>
    </source>
</evidence>
<evidence type="ECO:0000313" key="9">
    <source>
        <dbReference type="Proteomes" id="UP000069940"/>
    </source>
</evidence>
<protein>
    <recommendedName>
        <fullName evidence="7">C2H2-type domain-containing protein</fullName>
    </recommendedName>
</protein>
<dbReference type="SMART" id="SM00868">
    <property type="entry name" value="zf-AD"/>
    <property type="match status" value="1"/>
</dbReference>
<organism evidence="8 9">
    <name type="scientific">Aedes albopictus</name>
    <name type="common">Asian tiger mosquito</name>
    <name type="synonym">Stegomyia albopicta</name>
    <dbReference type="NCBI Taxonomy" id="7160"/>
    <lineage>
        <taxon>Eukaryota</taxon>
        <taxon>Metazoa</taxon>
        <taxon>Ecdysozoa</taxon>
        <taxon>Arthropoda</taxon>
        <taxon>Hexapoda</taxon>
        <taxon>Insecta</taxon>
        <taxon>Pterygota</taxon>
        <taxon>Neoptera</taxon>
        <taxon>Endopterygota</taxon>
        <taxon>Diptera</taxon>
        <taxon>Nematocera</taxon>
        <taxon>Culicoidea</taxon>
        <taxon>Culicidae</taxon>
        <taxon>Culicinae</taxon>
        <taxon>Aedini</taxon>
        <taxon>Aedes</taxon>
        <taxon>Stegomyia</taxon>
    </lineage>
</organism>
<feature type="domain" description="C2H2-type" evidence="7">
    <location>
        <begin position="420"/>
        <end position="448"/>
    </location>
</feature>
<sequence>MEVVMESSSCFMCGQKAEHFHYISETGSEQELGISNIICQHFWFQEDALRTAIICEPCWQTVSQFHRYYQDVKQYHEQLSEPNSICIKQEPLDSIVEVEPSRIEAEVPSDEEESKVGIAEKCNQLSEEANPVVVEKLTRSKAPSAQQKQMEDNFIKKHFPYNCNECSVQFECYISMRRHMIDVHGKAYIMCCGVQYTSRYLLFQHVQAVLNPEAFKCKLCDRSYTLRTGYVRHMHRRHPNNDPFRCDQCPKRFPSADLLNRHTANHNRFTHKIIKCHICGQRFGRKLRLREHMIAVHEKTAVYVCEICSKSFTRLEMFKEHQMTHEFTAEELKKQCPICKRWQKNERLWKNHVDRHKGDGARQCDQCDFVSINSSALKRHIERMHDKKMDCPCEVCGKVYANPKTLKEHVANSHTKEPLYQCRFCEETFFTSSPMYKHRKKAHPKEWQEYITTKFGIDEAEARTKAKKAGNFV</sequence>
<dbReference type="PROSITE" id="PS00028">
    <property type="entry name" value="ZINC_FINGER_C2H2_1"/>
    <property type="match status" value="7"/>
</dbReference>
<feature type="domain" description="C2H2-type" evidence="7">
    <location>
        <begin position="244"/>
        <end position="266"/>
    </location>
</feature>
<keyword evidence="2" id="KW-0677">Repeat</keyword>
<reference evidence="9" key="1">
    <citation type="journal article" date="2015" name="Proc. Natl. Acad. Sci. U.S.A.">
        <title>Genome sequence of the Asian Tiger mosquito, Aedes albopictus, reveals insights into its biology, genetics, and evolution.</title>
        <authorList>
            <person name="Chen X.G."/>
            <person name="Jiang X."/>
            <person name="Gu J."/>
            <person name="Xu M."/>
            <person name="Wu Y."/>
            <person name="Deng Y."/>
            <person name="Zhang C."/>
            <person name="Bonizzoni M."/>
            <person name="Dermauw W."/>
            <person name="Vontas J."/>
            <person name="Armbruster P."/>
            <person name="Huang X."/>
            <person name="Yang Y."/>
            <person name="Zhang H."/>
            <person name="He W."/>
            <person name="Peng H."/>
            <person name="Liu Y."/>
            <person name="Wu K."/>
            <person name="Chen J."/>
            <person name="Lirakis M."/>
            <person name="Topalis P."/>
            <person name="Van Leeuwen T."/>
            <person name="Hall A.B."/>
            <person name="Jiang X."/>
            <person name="Thorpe C."/>
            <person name="Mueller R.L."/>
            <person name="Sun C."/>
            <person name="Waterhouse R.M."/>
            <person name="Yan G."/>
            <person name="Tu Z.J."/>
            <person name="Fang X."/>
            <person name="James A.A."/>
        </authorList>
    </citation>
    <scope>NUCLEOTIDE SEQUENCE [LARGE SCALE GENOMIC DNA]</scope>
    <source>
        <strain evidence="9">Foshan</strain>
    </source>
</reference>
<feature type="domain" description="C2H2-type" evidence="7">
    <location>
        <begin position="161"/>
        <end position="184"/>
    </location>
</feature>
<evidence type="ECO:0000256" key="2">
    <source>
        <dbReference type="ARBA" id="ARBA00022737"/>
    </source>
</evidence>
<dbReference type="Proteomes" id="UP000069940">
    <property type="component" value="Unassembled WGS sequence"/>
</dbReference>
<dbReference type="InterPro" id="IPR036236">
    <property type="entry name" value="Znf_C2H2_sf"/>
</dbReference>
<dbReference type="InterPro" id="IPR012934">
    <property type="entry name" value="Znf_AD"/>
</dbReference>
<feature type="domain" description="C2H2-type" evidence="7">
    <location>
        <begin position="274"/>
        <end position="297"/>
    </location>
</feature>
<dbReference type="Gene3D" id="3.30.160.60">
    <property type="entry name" value="Classic Zinc Finger"/>
    <property type="match status" value="4"/>
</dbReference>
<dbReference type="SUPFAM" id="SSF57716">
    <property type="entry name" value="Glucocorticoid receptor-like (DNA-binding domain)"/>
    <property type="match status" value="1"/>
</dbReference>
<name>A0ABM2A082_AEDAL</name>
<dbReference type="PANTHER" id="PTHR24393:SF34">
    <property type="entry name" value="PR_SET DOMAIN 13"/>
    <property type="match status" value="1"/>
</dbReference>
<accession>A0ABM2A082</accession>
<dbReference type="Pfam" id="PF13912">
    <property type="entry name" value="zf-C2H2_6"/>
    <property type="match status" value="1"/>
</dbReference>